<dbReference type="AlphaFoldDB" id="A0A380P1B7"/>
<evidence type="ECO:0000313" key="1">
    <source>
        <dbReference type="EMBL" id="SUP59030.1"/>
    </source>
</evidence>
<dbReference type="GO" id="GO:0016020">
    <property type="term" value="C:membrane"/>
    <property type="evidence" value="ECO:0007669"/>
    <property type="project" value="InterPro"/>
</dbReference>
<dbReference type="InterPro" id="IPR007554">
    <property type="entry name" value="Glycerophosphate_synth"/>
</dbReference>
<organism evidence="1 2">
    <name type="scientific">Weissella viridescens</name>
    <name type="common">Lactobacillus viridescens</name>
    <dbReference type="NCBI Taxonomy" id="1629"/>
    <lineage>
        <taxon>Bacteria</taxon>
        <taxon>Bacillati</taxon>
        <taxon>Bacillota</taxon>
        <taxon>Bacilli</taxon>
        <taxon>Lactobacillales</taxon>
        <taxon>Lactobacillaceae</taxon>
        <taxon>Weissella</taxon>
    </lineage>
</organism>
<name>A0A380P1B7_WEIVI</name>
<proteinExistence type="predicted"/>
<accession>A0A380P1B7</accession>
<gene>
    <name evidence="1" type="ORF">NCTC13645_01281</name>
</gene>
<dbReference type="InterPro" id="IPR043149">
    <property type="entry name" value="TagF_N"/>
</dbReference>
<reference evidence="1 2" key="1">
    <citation type="submission" date="2018-06" db="EMBL/GenBank/DDBJ databases">
        <authorList>
            <consortium name="Pathogen Informatics"/>
            <person name="Doyle S."/>
        </authorList>
    </citation>
    <scope>NUCLEOTIDE SEQUENCE [LARGE SCALE GENOMIC DNA]</scope>
    <source>
        <strain evidence="1 2">NCTC13645</strain>
    </source>
</reference>
<dbReference type="EMBL" id="UHIV01000004">
    <property type="protein sequence ID" value="SUP59030.1"/>
    <property type="molecule type" value="Genomic_DNA"/>
</dbReference>
<protein>
    <submittedName>
        <fullName evidence="1">Uncharacterized protein</fullName>
    </submittedName>
</protein>
<dbReference type="Proteomes" id="UP000254621">
    <property type="component" value="Unassembled WGS sequence"/>
</dbReference>
<dbReference type="Pfam" id="PF04464">
    <property type="entry name" value="Glyphos_transf"/>
    <property type="match status" value="1"/>
</dbReference>
<evidence type="ECO:0000313" key="2">
    <source>
        <dbReference type="Proteomes" id="UP000254621"/>
    </source>
</evidence>
<dbReference type="GO" id="GO:0047355">
    <property type="term" value="F:CDP-glycerol glycerophosphotransferase activity"/>
    <property type="evidence" value="ECO:0007669"/>
    <property type="project" value="InterPro"/>
</dbReference>
<dbReference type="Gene3D" id="3.40.50.11820">
    <property type="match status" value="1"/>
</dbReference>
<sequence length="187" mass="21279">MARKSKGFADVYAKHNAQTHEVWWIADTKEEAQMVARLGYKATYAQSNKAEQLFKDADVYVTENFRESYPASLNEDAIILNLWHGVGLKHIELGLGPDSTLAESIVRKYARNYALYRNNLKFLATSPAMESHFEADMGLTEDQLFVVDTHVIVCIVNRVCGRTKAHLISLMISMRFICLHQRIALQT</sequence>